<organism evidence="2 3">
    <name type="scientific">Lasiosphaeria miniovina</name>
    <dbReference type="NCBI Taxonomy" id="1954250"/>
    <lineage>
        <taxon>Eukaryota</taxon>
        <taxon>Fungi</taxon>
        <taxon>Dikarya</taxon>
        <taxon>Ascomycota</taxon>
        <taxon>Pezizomycotina</taxon>
        <taxon>Sordariomycetes</taxon>
        <taxon>Sordariomycetidae</taxon>
        <taxon>Sordariales</taxon>
        <taxon>Lasiosphaeriaceae</taxon>
        <taxon>Lasiosphaeria</taxon>
    </lineage>
</organism>
<dbReference type="GeneID" id="85325832"/>
<evidence type="ECO:0000256" key="1">
    <source>
        <dbReference type="SAM" id="MobiDB-lite"/>
    </source>
</evidence>
<comment type="caution">
    <text evidence="2">The sequence shown here is derived from an EMBL/GenBank/DDBJ whole genome shotgun (WGS) entry which is preliminary data.</text>
</comment>
<keyword evidence="3" id="KW-1185">Reference proteome</keyword>
<dbReference type="EMBL" id="JAUIRO010000006">
    <property type="protein sequence ID" value="KAK0709491.1"/>
    <property type="molecule type" value="Genomic_DNA"/>
</dbReference>
<evidence type="ECO:0000313" key="2">
    <source>
        <dbReference type="EMBL" id="KAK0709491.1"/>
    </source>
</evidence>
<feature type="compositionally biased region" description="Basic and acidic residues" evidence="1">
    <location>
        <begin position="99"/>
        <end position="116"/>
    </location>
</feature>
<dbReference type="AlphaFoldDB" id="A0AA40DQ96"/>
<feature type="region of interest" description="Disordered" evidence="1">
    <location>
        <begin position="88"/>
        <end position="116"/>
    </location>
</feature>
<sequence length="116" mass="12893">MTPERKKVVTCLPSPLLLLLVRVLWRLLLGGELPRVDGPGNPVGVDHAQPVRGLHILRLHHRVGAQRCLPIGVSGLRYHYRSRHVGAGRPRHHVAISKPLERRPGHGHDDGRRLGA</sequence>
<protein>
    <submittedName>
        <fullName evidence="2">Uncharacterized protein</fullName>
    </submittedName>
</protein>
<dbReference type="RefSeq" id="XP_060292795.1">
    <property type="nucleotide sequence ID" value="XM_060442562.1"/>
</dbReference>
<evidence type="ECO:0000313" key="3">
    <source>
        <dbReference type="Proteomes" id="UP001172101"/>
    </source>
</evidence>
<name>A0AA40DQ96_9PEZI</name>
<reference evidence="2" key="1">
    <citation type="submission" date="2023-06" db="EMBL/GenBank/DDBJ databases">
        <title>Genome-scale phylogeny and comparative genomics of the fungal order Sordariales.</title>
        <authorList>
            <consortium name="Lawrence Berkeley National Laboratory"/>
            <person name="Hensen N."/>
            <person name="Bonometti L."/>
            <person name="Westerberg I."/>
            <person name="Brannstrom I.O."/>
            <person name="Guillou S."/>
            <person name="Cros-Aarteil S."/>
            <person name="Calhoun S."/>
            <person name="Haridas S."/>
            <person name="Kuo A."/>
            <person name="Mondo S."/>
            <person name="Pangilinan J."/>
            <person name="Riley R."/>
            <person name="LaButti K."/>
            <person name="Andreopoulos B."/>
            <person name="Lipzen A."/>
            <person name="Chen C."/>
            <person name="Yanf M."/>
            <person name="Daum C."/>
            <person name="Ng V."/>
            <person name="Clum A."/>
            <person name="Steindorff A."/>
            <person name="Ohm R."/>
            <person name="Martin F."/>
            <person name="Silar P."/>
            <person name="Natvig D."/>
            <person name="Lalanne C."/>
            <person name="Gautier V."/>
            <person name="Ament-velasquez S.L."/>
            <person name="Kruys A."/>
            <person name="Hutchinson M.I."/>
            <person name="Powell A.J."/>
            <person name="Barry K."/>
            <person name="Miller A.N."/>
            <person name="Grigoriev I.V."/>
            <person name="Debuchy R."/>
            <person name="Gladieux P."/>
            <person name="Thoren M.H."/>
            <person name="Johannesson H."/>
        </authorList>
    </citation>
    <scope>NUCLEOTIDE SEQUENCE</scope>
    <source>
        <strain evidence="2">SMH2392-1A</strain>
    </source>
</reference>
<dbReference type="Proteomes" id="UP001172101">
    <property type="component" value="Unassembled WGS sequence"/>
</dbReference>
<gene>
    <name evidence="2" type="ORF">B0T26DRAFT_721758</name>
</gene>
<accession>A0AA40DQ96</accession>
<proteinExistence type="predicted"/>